<proteinExistence type="predicted"/>
<sequence length="89" mass="9933">MQYCATGDYVPLVRPTRAPPQPGRAEGEYYEAAHHSSPLDDRKNHRPVSHILLPPKVIIKCNSSLSPFVLVSRRTTNQVQLPPFAVEVS</sequence>
<organism evidence="2 4">
    <name type="scientific">Phytophthora cactorum</name>
    <dbReference type="NCBI Taxonomy" id="29920"/>
    <lineage>
        <taxon>Eukaryota</taxon>
        <taxon>Sar</taxon>
        <taxon>Stramenopiles</taxon>
        <taxon>Oomycota</taxon>
        <taxon>Peronosporomycetes</taxon>
        <taxon>Peronosporales</taxon>
        <taxon>Peronosporaceae</taxon>
        <taxon>Phytophthora</taxon>
    </lineage>
</organism>
<feature type="compositionally biased region" description="Basic and acidic residues" evidence="1">
    <location>
        <begin position="25"/>
        <end position="43"/>
    </location>
</feature>
<reference evidence="2" key="1">
    <citation type="submission" date="2018-10" db="EMBL/GenBank/DDBJ databases">
        <title>Effector identification in a new, highly contiguous assembly of the strawberry crown rot pathogen Phytophthora cactorum.</title>
        <authorList>
            <person name="Armitage A.D."/>
            <person name="Nellist C.F."/>
            <person name="Bates H."/>
            <person name="Vickerstaff R.J."/>
            <person name="Harrison R.J."/>
        </authorList>
    </citation>
    <scope>NUCLEOTIDE SEQUENCE</scope>
    <source>
        <strain evidence="2">15-7</strain>
        <strain evidence="3">4040</strain>
    </source>
</reference>
<evidence type="ECO:0000313" key="3">
    <source>
        <dbReference type="EMBL" id="KAG2941086.1"/>
    </source>
</evidence>
<evidence type="ECO:0000256" key="1">
    <source>
        <dbReference type="SAM" id="MobiDB-lite"/>
    </source>
</evidence>
<evidence type="ECO:0000313" key="4">
    <source>
        <dbReference type="Proteomes" id="UP000735874"/>
    </source>
</evidence>
<protein>
    <submittedName>
        <fullName evidence="2">Uncharacterized protein</fullName>
    </submittedName>
</protein>
<dbReference type="Proteomes" id="UP000735874">
    <property type="component" value="Unassembled WGS sequence"/>
</dbReference>
<evidence type="ECO:0000313" key="2">
    <source>
        <dbReference type="EMBL" id="KAG2857964.1"/>
    </source>
</evidence>
<feature type="region of interest" description="Disordered" evidence="1">
    <location>
        <begin position="14"/>
        <end position="46"/>
    </location>
</feature>
<dbReference type="EMBL" id="RCMG01000269">
    <property type="protein sequence ID" value="KAG2857964.1"/>
    <property type="molecule type" value="Genomic_DNA"/>
</dbReference>
<gene>
    <name evidence="2" type="ORF">PC113_g10229</name>
    <name evidence="3" type="ORF">PC117_g10332</name>
</gene>
<dbReference type="Proteomes" id="UP000736787">
    <property type="component" value="Unassembled WGS sequence"/>
</dbReference>
<dbReference type="AlphaFoldDB" id="A0A8T0Z769"/>
<dbReference type="EMBL" id="RCMK01000249">
    <property type="protein sequence ID" value="KAG2941086.1"/>
    <property type="molecule type" value="Genomic_DNA"/>
</dbReference>
<comment type="caution">
    <text evidence="2">The sequence shown here is derived from an EMBL/GenBank/DDBJ whole genome shotgun (WGS) entry which is preliminary data.</text>
</comment>
<name>A0A8T0Z769_9STRA</name>
<accession>A0A8T0Z769</accession>